<dbReference type="InterPro" id="IPR051468">
    <property type="entry name" value="Fungal_SecMetab_SDRs"/>
</dbReference>
<evidence type="ECO:0000313" key="2">
    <source>
        <dbReference type="EMBL" id="KAJ5247219.1"/>
    </source>
</evidence>
<dbReference type="PANTHER" id="PTHR43544:SF32">
    <property type="entry name" value="CHAIN DEHYDROGENASE, PUTATIVE (AFU_ORTHOLOGUE AFUA_5G01530)-RELATED"/>
    <property type="match status" value="1"/>
</dbReference>
<dbReference type="InterPro" id="IPR036291">
    <property type="entry name" value="NAD(P)-bd_dom_sf"/>
</dbReference>
<dbReference type="InterPro" id="IPR002347">
    <property type="entry name" value="SDR_fam"/>
</dbReference>
<keyword evidence="3" id="KW-1185">Reference proteome</keyword>
<gene>
    <name evidence="2" type="ORF">N7468_002202</name>
</gene>
<comment type="similarity">
    <text evidence="1">Belongs to the short-chain dehydrogenases/reductases (SDR) family.</text>
</comment>
<dbReference type="EMBL" id="JAPQKS010000002">
    <property type="protein sequence ID" value="KAJ5247219.1"/>
    <property type="molecule type" value="Genomic_DNA"/>
</dbReference>
<dbReference type="GO" id="GO:0019748">
    <property type="term" value="P:secondary metabolic process"/>
    <property type="evidence" value="ECO:0007669"/>
    <property type="project" value="TreeGrafter"/>
</dbReference>
<organism evidence="2 3">
    <name type="scientific">Penicillium chermesinum</name>
    <dbReference type="NCBI Taxonomy" id="63820"/>
    <lineage>
        <taxon>Eukaryota</taxon>
        <taxon>Fungi</taxon>
        <taxon>Dikarya</taxon>
        <taxon>Ascomycota</taxon>
        <taxon>Pezizomycotina</taxon>
        <taxon>Eurotiomycetes</taxon>
        <taxon>Eurotiomycetidae</taxon>
        <taxon>Eurotiales</taxon>
        <taxon>Aspergillaceae</taxon>
        <taxon>Penicillium</taxon>
    </lineage>
</organism>
<evidence type="ECO:0000256" key="1">
    <source>
        <dbReference type="ARBA" id="ARBA00006484"/>
    </source>
</evidence>
<dbReference type="Pfam" id="PF00106">
    <property type="entry name" value="adh_short"/>
    <property type="match status" value="1"/>
</dbReference>
<dbReference type="PANTHER" id="PTHR43544">
    <property type="entry name" value="SHORT-CHAIN DEHYDROGENASE/REDUCTASE"/>
    <property type="match status" value="1"/>
</dbReference>
<dbReference type="GO" id="GO:0016491">
    <property type="term" value="F:oxidoreductase activity"/>
    <property type="evidence" value="ECO:0007669"/>
    <property type="project" value="TreeGrafter"/>
</dbReference>
<evidence type="ECO:0000313" key="3">
    <source>
        <dbReference type="Proteomes" id="UP001150941"/>
    </source>
</evidence>
<dbReference type="GO" id="GO:0005737">
    <property type="term" value="C:cytoplasm"/>
    <property type="evidence" value="ECO:0007669"/>
    <property type="project" value="TreeGrafter"/>
</dbReference>
<dbReference type="PRINTS" id="PR00081">
    <property type="entry name" value="GDHRDH"/>
</dbReference>
<reference evidence="2" key="1">
    <citation type="submission" date="2022-11" db="EMBL/GenBank/DDBJ databases">
        <authorList>
            <person name="Petersen C."/>
        </authorList>
    </citation>
    <scope>NUCLEOTIDE SEQUENCE</scope>
    <source>
        <strain evidence="2">IBT 19713</strain>
    </source>
</reference>
<protein>
    <recommendedName>
        <fullName evidence="4">Short chain dehydrogenase</fullName>
    </recommendedName>
</protein>
<dbReference type="GeneID" id="83198802"/>
<accession>A0A9W9PI24</accession>
<dbReference type="Gene3D" id="3.40.50.720">
    <property type="entry name" value="NAD(P)-binding Rossmann-like Domain"/>
    <property type="match status" value="1"/>
</dbReference>
<evidence type="ECO:0008006" key="4">
    <source>
        <dbReference type="Google" id="ProtNLM"/>
    </source>
</evidence>
<dbReference type="OrthoDB" id="1933717at2759"/>
<proteinExistence type="inferred from homology"/>
<dbReference type="PROSITE" id="PS51257">
    <property type="entry name" value="PROKAR_LIPOPROTEIN"/>
    <property type="match status" value="1"/>
</dbReference>
<comment type="caution">
    <text evidence="2">The sequence shown here is derived from an EMBL/GenBank/DDBJ whole genome shotgun (WGS) entry which is preliminary data.</text>
</comment>
<dbReference type="RefSeq" id="XP_058334640.1">
    <property type="nucleotide sequence ID" value="XM_058471499.1"/>
</dbReference>
<name>A0A9W9PI24_9EURO</name>
<dbReference type="AlphaFoldDB" id="A0A9W9PI24"/>
<dbReference type="Proteomes" id="UP001150941">
    <property type="component" value="Unassembled WGS sequence"/>
</dbReference>
<dbReference type="SUPFAM" id="SSF51735">
    <property type="entry name" value="NAD(P)-binding Rossmann-fold domains"/>
    <property type="match status" value="1"/>
</dbReference>
<reference evidence="2" key="2">
    <citation type="journal article" date="2023" name="IMA Fungus">
        <title>Comparative genomic study of the Penicillium genus elucidates a diverse pangenome and 15 lateral gene transfer events.</title>
        <authorList>
            <person name="Petersen C."/>
            <person name="Sorensen T."/>
            <person name="Nielsen M.R."/>
            <person name="Sondergaard T.E."/>
            <person name="Sorensen J.L."/>
            <person name="Fitzpatrick D.A."/>
            <person name="Frisvad J.C."/>
            <person name="Nielsen K.L."/>
        </authorList>
    </citation>
    <scope>NUCLEOTIDE SEQUENCE</scope>
    <source>
        <strain evidence="2">IBT 19713</strain>
    </source>
</reference>
<sequence length="248" mass="26448">MASKIVLITGANSGVGFATSKFFSSQPGYHVIMACRDAQKGKKALSEIQSAGEVKGSLSLLELDVDSDESIRTAFEAVKKEFGKVDVLLSNAGVIALGSEGREKLTRIFQTNVAGAFLFAEAFTPLLLKSSKPYLIQVSSSLGSLAWSSDPNNPYYHSAWDEYRMSKAALNLGTIQQHKRLHSQNVKVFAFCPGLVRSNLRGEAEEAVSAGGNAGDPLDSAKALFDIAEGKRDADAGKFVNGAGVIPW</sequence>